<protein>
    <recommendedName>
        <fullName evidence="3">Retrotransposon gag domain-containing protein</fullName>
    </recommendedName>
</protein>
<dbReference type="Proteomes" id="UP001175211">
    <property type="component" value="Unassembled WGS sequence"/>
</dbReference>
<organism evidence="1 2">
    <name type="scientific">Armillaria tabescens</name>
    <name type="common">Ringless honey mushroom</name>
    <name type="synonym">Agaricus tabescens</name>
    <dbReference type="NCBI Taxonomy" id="1929756"/>
    <lineage>
        <taxon>Eukaryota</taxon>
        <taxon>Fungi</taxon>
        <taxon>Dikarya</taxon>
        <taxon>Basidiomycota</taxon>
        <taxon>Agaricomycotina</taxon>
        <taxon>Agaricomycetes</taxon>
        <taxon>Agaricomycetidae</taxon>
        <taxon>Agaricales</taxon>
        <taxon>Marasmiineae</taxon>
        <taxon>Physalacriaceae</taxon>
        <taxon>Desarmillaria</taxon>
    </lineage>
</organism>
<keyword evidence="2" id="KW-1185">Reference proteome</keyword>
<proteinExistence type="predicted"/>
<evidence type="ECO:0000313" key="1">
    <source>
        <dbReference type="EMBL" id="KAK0454183.1"/>
    </source>
</evidence>
<evidence type="ECO:0008006" key="3">
    <source>
        <dbReference type="Google" id="ProtNLM"/>
    </source>
</evidence>
<name>A0AA39K8I2_ARMTA</name>
<sequence length="258" mass="30549">MTRLENQHEDVLAIIKDDMVDFTSSVWGTQKEEAPMVYTPTPSNEWQDKEEEKQDKAMQDITDCFRMEDLVETTLQEKEDQITTLLFEEIREGCMNDLKEDLKWFEDDALECWNHQSDYFLDQHANPAHTRYPRYEALKAAVQQRFWKGHHQDLKYQEWEALRQSSFKSMEEFFQKFEELTKDTGKLGIDADMLCIAQNGTRKTLQDIIYHSKEAPLTMYNEWKQQVKQIDLNYHVHHAKFSNGPAPRSKTPLNNNSS</sequence>
<accession>A0AA39K8I2</accession>
<reference evidence="1" key="1">
    <citation type="submission" date="2023-06" db="EMBL/GenBank/DDBJ databases">
        <authorList>
            <consortium name="Lawrence Berkeley National Laboratory"/>
            <person name="Ahrendt S."/>
            <person name="Sahu N."/>
            <person name="Indic B."/>
            <person name="Wong-Bajracharya J."/>
            <person name="Merenyi Z."/>
            <person name="Ke H.-M."/>
            <person name="Monk M."/>
            <person name="Kocsube S."/>
            <person name="Drula E."/>
            <person name="Lipzen A."/>
            <person name="Balint B."/>
            <person name="Henrissat B."/>
            <person name="Andreopoulos B."/>
            <person name="Martin F.M."/>
            <person name="Harder C.B."/>
            <person name="Rigling D."/>
            <person name="Ford K.L."/>
            <person name="Foster G.D."/>
            <person name="Pangilinan J."/>
            <person name="Papanicolaou A."/>
            <person name="Barry K."/>
            <person name="LaButti K."/>
            <person name="Viragh M."/>
            <person name="Koriabine M."/>
            <person name="Yan M."/>
            <person name="Riley R."/>
            <person name="Champramary S."/>
            <person name="Plett K.L."/>
            <person name="Tsai I.J."/>
            <person name="Slot J."/>
            <person name="Sipos G."/>
            <person name="Plett J."/>
            <person name="Nagy L.G."/>
            <person name="Grigoriev I.V."/>
        </authorList>
    </citation>
    <scope>NUCLEOTIDE SEQUENCE</scope>
    <source>
        <strain evidence="1">CCBAS 213</strain>
    </source>
</reference>
<dbReference type="GeneID" id="85361279"/>
<dbReference type="EMBL" id="JAUEPS010000027">
    <property type="protein sequence ID" value="KAK0454183.1"/>
    <property type="molecule type" value="Genomic_DNA"/>
</dbReference>
<dbReference type="AlphaFoldDB" id="A0AA39K8I2"/>
<evidence type="ECO:0000313" key="2">
    <source>
        <dbReference type="Proteomes" id="UP001175211"/>
    </source>
</evidence>
<gene>
    <name evidence="1" type="ORF">EV420DRAFT_1645056</name>
</gene>
<comment type="caution">
    <text evidence="1">The sequence shown here is derived from an EMBL/GenBank/DDBJ whole genome shotgun (WGS) entry which is preliminary data.</text>
</comment>
<dbReference type="RefSeq" id="XP_060328571.1">
    <property type="nucleotide sequence ID" value="XM_060477731.1"/>
</dbReference>